<keyword evidence="2" id="KW-1185">Reference proteome</keyword>
<comment type="caution">
    <text evidence="1">The sequence shown here is derived from an EMBL/GenBank/DDBJ whole genome shotgun (WGS) entry which is preliminary data.</text>
</comment>
<sequence length="131" mass="14883">MTPDSYLPYPIGRPQLRRVCQARATMPRRPKKAINAVHMCFGNGTDSMDLRLKGLYCCPKCQASFTDPSILIYRWANVRIEVASKRILLLHYVNHTLRIFALSMVEISLQIPVMCIVSSSLPPCQALIFDE</sequence>
<accession>A0ACC2PTC3</accession>
<protein>
    <submittedName>
        <fullName evidence="1">Uncharacterized protein</fullName>
    </submittedName>
</protein>
<evidence type="ECO:0000313" key="2">
    <source>
        <dbReference type="Proteomes" id="UP001239111"/>
    </source>
</evidence>
<dbReference type="EMBL" id="CM056741">
    <property type="protein sequence ID" value="KAJ8686564.1"/>
    <property type="molecule type" value="Genomic_DNA"/>
</dbReference>
<name>A0ACC2PTC3_9HYME</name>
<dbReference type="Proteomes" id="UP001239111">
    <property type="component" value="Chromosome 1"/>
</dbReference>
<gene>
    <name evidence="1" type="ORF">QAD02_022358</name>
</gene>
<reference evidence="1" key="1">
    <citation type="submission" date="2023-04" db="EMBL/GenBank/DDBJ databases">
        <title>A chromosome-level genome assembly of the parasitoid wasp Eretmocerus hayati.</title>
        <authorList>
            <person name="Zhong Y."/>
            <person name="Liu S."/>
            <person name="Liu Y."/>
        </authorList>
    </citation>
    <scope>NUCLEOTIDE SEQUENCE</scope>
    <source>
        <strain evidence="1">ZJU_SS_LIU_2023</strain>
    </source>
</reference>
<evidence type="ECO:0000313" key="1">
    <source>
        <dbReference type="EMBL" id="KAJ8686564.1"/>
    </source>
</evidence>
<organism evidence="1 2">
    <name type="scientific">Eretmocerus hayati</name>
    <dbReference type="NCBI Taxonomy" id="131215"/>
    <lineage>
        <taxon>Eukaryota</taxon>
        <taxon>Metazoa</taxon>
        <taxon>Ecdysozoa</taxon>
        <taxon>Arthropoda</taxon>
        <taxon>Hexapoda</taxon>
        <taxon>Insecta</taxon>
        <taxon>Pterygota</taxon>
        <taxon>Neoptera</taxon>
        <taxon>Endopterygota</taxon>
        <taxon>Hymenoptera</taxon>
        <taxon>Apocrita</taxon>
        <taxon>Proctotrupomorpha</taxon>
        <taxon>Chalcidoidea</taxon>
        <taxon>Aphelinidae</taxon>
        <taxon>Aphelininae</taxon>
        <taxon>Eretmocerus</taxon>
    </lineage>
</organism>
<proteinExistence type="predicted"/>